<name>A0A6V7QFB1_ANACO</name>
<evidence type="ECO:0000256" key="1">
    <source>
        <dbReference type="ARBA" id="ARBA00022574"/>
    </source>
</evidence>
<reference evidence="4" key="1">
    <citation type="submission" date="2020-07" db="EMBL/GenBank/DDBJ databases">
        <authorList>
            <person name="Lin J."/>
        </authorList>
    </citation>
    <scope>NUCLEOTIDE SEQUENCE</scope>
</reference>
<protein>
    <recommendedName>
        <fullName evidence="5">Autophagy-related protein 18</fullName>
    </recommendedName>
</protein>
<evidence type="ECO:0000256" key="2">
    <source>
        <dbReference type="ARBA" id="ARBA00022737"/>
    </source>
</evidence>
<evidence type="ECO:0008006" key="5">
    <source>
        <dbReference type="Google" id="ProtNLM"/>
    </source>
</evidence>
<evidence type="ECO:0000256" key="3">
    <source>
        <dbReference type="ARBA" id="ARBA00025740"/>
    </source>
</evidence>
<evidence type="ECO:0000313" key="4">
    <source>
        <dbReference type="EMBL" id="CAD1841833.1"/>
    </source>
</evidence>
<proteinExistence type="inferred from homology"/>
<comment type="similarity">
    <text evidence="3">Belongs to the WD repeat PROPPIN family.</text>
</comment>
<sequence>MDGLLLATASTKGTLIRIFNAMDGTRLQEVRRGLDAADIYSIVLSPNVQWLAVSSDRGTIHVFNLRVRAGGDDAPDQHAVDGDSLIMPVRTPLLRLVLF</sequence>
<dbReference type="SUPFAM" id="SSF50978">
    <property type="entry name" value="WD40 repeat-like"/>
    <property type="match status" value="1"/>
</dbReference>
<dbReference type="InterPro" id="IPR036322">
    <property type="entry name" value="WD40_repeat_dom_sf"/>
</dbReference>
<dbReference type="EMBL" id="LR862135">
    <property type="protein sequence ID" value="CAD1841833.1"/>
    <property type="molecule type" value="Genomic_DNA"/>
</dbReference>
<dbReference type="InterPro" id="IPR015943">
    <property type="entry name" value="WD40/YVTN_repeat-like_dom_sf"/>
</dbReference>
<dbReference type="Pfam" id="PF21032">
    <property type="entry name" value="PROPPIN"/>
    <property type="match status" value="1"/>
</dbReference>
<dbReference type="InterPro" id="IPR048720">
    <property type="entry name" value="PROPPIN"/>
</dbReference>
<dbReference type="PANTHER" id="PTHR11227">
    <property type="entry name" value="WD-REPEAT PROTEIN INTERACTING WITH PHOSPHOINOSIDES WIPI -RELATED"/>
    <property type="match status" value="1"/>
</dbReference>
<organism evidence="4">
    <name type="scientific">Ananas comosus var. bracteatus</name>
    <name type="common">red pineapple</name>
    <dbReference type="NCBI Taxonomy" id="296719"/>
    <lineage>
        <taxon>Eukaryota</taxon>
        <taxon>Viridiplantae</taxon>
        <taxon>Streptophyta</taxon>
        <taxon>Embryophyta</taxon>
        <taxon>Tracheophyta</taxon>
        <taxon>Spermatophyta</taxon>
        <taxon>Magnoliopsida</taxon>
        <taxon>Liliopsida</taxon>
        <taxon>Poales</taxon>
        <taxon>Bromeliaceae</taxon>
        <taxon>Bromelioideae</taxon>
        <taxon>Ananas</taxon>
    </lineage>
</organism>
<keyword evidence="1" id="KW-0853">WD repeat</keyword>
<dbReference type="AlphaFoldDB" id="A0A6V7QFB1"/>
<dbReference type="Gene3D" id="2.130.10.10">
    <property type="entry name" value="YVTN repeat-like/Quinoprotein amine dehydrogenase"/>
    <property type="match status" value="1"/>
</dbReference>
<keyword evidence="2" id="KW-0677">Repeat</keyword>
<accession>A0A6V7QFB1</accession>
<gene>
    <name evidence="4" type="ORF">CB5_LOCUS25044</name>
</gene>